<feature type="compositionally biased region" description="Polar residues" evidence="6">
    <location>
        <begin position="950"/>
        <end position="964"/>
    </location>
</feature>
<comment type="subcellular location">
    <subcellularLocation>
        <location evidence="1">Membrane</location>
        <topology evidence="1">Multi-pass membrane protein</topology>
    </subcellularLocation>
</comment>
<keyword evidence="4 7" id="KW-1133">Transmembrane helix</keyword>
<dbReference type="CDD" id="cd14475">
    <property type="entry name" value="SPX_SYG1_like"/>
    <property type="match status" value="1"/>
</dbReference>
<dbReference type="InterPro" id="IPR004331">
    <property type="entry name" value="SPX_dom"/>
</dbReference>
<evidence type="ECO:0000256" key="1">
    <source>
        <dbReference type="ARBA" id="ARBA00004141"/>
    </source>
</evidence>
<feature type="compositionally biased region" description="Polar residues" evidence="6">
    <location>
        <begin position="210"/>
        <end position="221"/>
    </location>
</feature>
<feature type="compositionally biased region" description="Acidic residues" evidence="6">
    <location>
        <begin position="1004"/>
        <end position="1022"/>
    </location>
</feature>
<evidence type="ECO:0000256" key="5">
    <source>
        <dbReference type="ARBA" id="ARBA00023136"/>
    </source>
</evidence>
<feature type="region of interest" description="Disordered" evidence="6">
    <location>
        <begin position="130"/>
        <end position="221"/>
    </location>
</feature>
<feature type="domain" description="EXS" evidence="8">
    <location>
        <begin position="737"/>
        <end position="930"/>
    </location>
</feature>
<dbReference type="EMBL" id="JAWDJX010000021">
    <property type="protein sequence ID" value="KAK3052261.1"/>
    <property type="molecule type" value="Genomic_DNA"/>
</dbReference>
<keyword evidence="11" id="KW-1185">Reference proteome</keyword>
<evidence type="ECO:0000313" key="11">
    <source>
        <dbReference type="Proteomes" id="UP001271007"/>
    </source>
</evidence>
<evidence type="ECO:0000256" key="7">
    <source>
        <dbReference type="SAM" id="Phobius"/>
    </source>
</evidence>
<keyword evidence="3 7" id="KW-0812">Transmembrane</keyword>
<evidence type="ECO:0000313" key="10">
    <source>
        <dbReference type="EMBL" id="KAK3052261.1"/>
    </source>
</evidence>
<keyword evidence="10" id="KW-0675">Receptor</keyword>
<comment type="caution">
    <text evidence="10">The sequence shown here is derived from an EMBL/GenBank/DDBJ whole genome shotgun (WGS) entry which is preliminary data.</text>
</comment>
<dbReference type="GO" id="GO:0016036">
    <property type="term" value="P:cellular response to phosphate starvation"/>
    <property type="evidence" value="ECO:0007669"/>
    <property type="project" value="TreeGrafter"/>
</dbReference>
<keyword evidence="5 7" id="KW-0472">Membrane</keyword>
<dbReference type="PANTHER" id="PTHR10783">
    <property type="entry name" value="XENOTROPIC AND POLYTROPIC RETROVIRUS RECEPTOR 1-RELATED"/>
    <property type="match status" value="1"/>
</dbReference>
<feature type="compositionally biased region" description="Basic and acidic residues" evidence="6">
    <location>
        <begin position="174"/>
        <end position="185"/>
    </location>
</feature>
<accession>A0AAJ0DDY6</accession>
<evidence type="ECO:0000256" key="3">
    <source>
        <dbReference type="ARBA" id="ARBA00022692"/>
    </source>
</evidence>
<evidence type="ECO:0000256" key="4">
    <source>
        <dbReference type="ARBA" id="ARBA00022989"/>
    </source>
</evidence>
<dbReference type="Proteomes" id="UP001271007">
    <property type="component" value="Unassembled WGS sequence"/>
</dbReference>
<dbReference type="PROSITE" id="PS51380">
    <property type="entry name" value="EXS"/>
    <property type="match status" value="1"/>
</dbReference>
<dbReference type="GO" id="GO:0000822">
    <property type="term" value="F:inositol hexakisphosphate binding"/>
    <property type="evidence" value="ECO:0007669"/>
    <property type="project" value="TreeGrafter"/>
</dbReference>
<sequence>MKFAKELDEAAVPEWKSKYLDYKKGKKKLKAVQRAIRAVESRSATRLADRNSPFTSLRDAPVRNLLRKSPAPFNGNSQSSNAPLRLVRSRSEAVSHPSTLAPDVEQGAGDATPRAIPVRVNERSPLRVNREARMTRYGSIIGSPPRPSEESGSTHHTLHPASTLDLPMPSLDPEVPKDNQPRDLADDPDYDRPVSPTSRVPPPPAFATTMDGTTDGNAPQLQHVISSNSKGAENLPTHGPTRARASAALPSRLKNLLARQPQRSASTSDVRPLATRLFSIANLRSIRDDPSGQDIPLEEHRDLDFKKAEFFLFLDKELVKIEDFYKEKEDESTDRLDVLRSQLHMLRDQRVDEVKIKETLKANGHRHVSTVTNVGQGRIGKTSRYMANLATPILPSLDVDEGHRSTAQQDYVRREYHVTYRAAKRKLKLACQELYRGLELLKSYSLLNRTAYRKINKKYNKSIVASTTDDDKRATLLSDYMSEKVNMAHFVLSDVPDKLIQDIEDLYARYFERGNRKLAVNKLRAKNAKASDYGGPMYRAGLLQGIGFSLIIVGLVYAGLTYYGAPVGSRKRTETSYLLEVYGGYFCFLLLSFLFIIDAWIFERYHVNYSFIFELNNRTSMNWRQVSEIPSVFACMLGICMVANFSEMASDAMYLYWPVVLVGLSVFLLFAPIPKFFYSGSRFWLAETLGRLLCSGFRTVEFRDFFIGDMFCSQTYAMGNIELFFCLYAHGWNNPDQCNSGRSRLLGFFSALPGVWRALQCAKRYLDSRNAYPHLANMGKYGFTILQYTTLSMWRINKQSFQLQGLFIACATINSIYCIFWDIANDWSLSPQLLRRQLAYKKHKWWYYAAMVEDTILRFLWLGYVIFPNDLQLQHSSIISFVIAVLEILRRGIWVIFRVENEHSTNVVNHRAIKQTDLPYPLPADAHETFTRPDQVVERMDDMAEIPPEASTTSSQLEQQTPGVQSIRRRQMQDSPVAWALKNVGSTILTAHSQDYERRKPVAEEEEAGSDDDDDEDSDRDE</sequence>
<evidence type="ECO:0000259" key="9">
    <source>
        <dbReference type="PROSITE" id="PS51382"/>
    </source>
</evidence>
<dbReference type="AlphaFoldDB" id="A0AAJ0DDY6"/>
<organism evidence="10 11">
    <name type="scientific">Extremus antarcticus</name>
    <dbReference type="NCBI Taxonomy" id="702011"/>
    <lineage>
        <taxon>Eukaryota</taxon>
        <taxon>Fungi</taxon>
        <taxon>Dikarya</taxon>
        <taxon>Ascomycota</taxon>
        <taxon>Pezizomycotina</taxon>
        <taxon>Dothideomycetes</taxon>
        <taxon>Dothideomycetidae</taxon>
        <taxon>Mycosphaerellales</taxon>
        <taxon>Extremaceae</taxon>
        <taxon>Extremus</taxon>
    </lineage>
</organism>
<dbReference type="InterPro" id="IPR004342">
    <property type="entry name" value="EXS_C"/>
</dbReference>
<reference evidence="10" key="1">
    <citation type="submission" date="2023-04" db="EMBL/GenBank/DDBJ databases">
        <title>Black Yeasts Isolated from many extreme environments.</title>
        <authorList>
            <person name="Coleine C."/>
            <person name="Stajich J.E."/>
            <person name="Selbmann L."/>
        </authorList>
    </citation>
    <scope>NUCLEOTIDE SEQUENCE</scope>
    <source>
        <strain evidence="10">CCFEE 5312</strain>
    </source>
</reference>
<feature type="compositionally biased region" description="Basic and acidic residues" evidence="6">
    <location>
        <begin position="994"/>
        <end position="1003"/>
    </location>
</feature>
<dbReference type="GO" id="GO:0006817">
    <property type="term" value="P:phosphate ion transport"/>
    <property type="evidence" value="ECO:0007669"/>
    <property type="project" value="TreeGrafter"/>
</dbReference>
<dbReference type="Pfam" id="PF03124">
    <property type="entry name" value="EXS"/>
    <property type="match status" value="1"/>
</dbReference>
<feature type="transmembrane region" description="Helical" evidence="7">
    <location>
        <begin position="654"/>
        <end position="673"/>
    </location>
</feature>
<feature type="domain" description="SPX" evidence="9">
    <location>
        <begin position="1"/>
        <end position="473"/>
    </location>
</feature>
<dbReference type="PANTHER" id="PTHR10783:SF103">
    <property type="entry name" value="SOLUTE CARRIER FAMILY 53 MEMBER 1"/>
    <property type="match status" value="1"/>
</dbReference>
<name>A0AAJ0DDY6_9PEZI</name>
<dbReference type="PROSITE" id="PS51382">
    <property type="entry name" value="SPX"/>
    <property type="match status" value="1"/>
</dbReference>
<gene>
    <name evidence="10" type="primary">SYG1</name>
    <name evidence="10" type="ORF">LTR09_006471</name>
</gene>
<proteinExistence type="inferred from homology"/>
<evidence type="ECO:0000259" key="8">
    <source>
        <dbReference type="PROSITE" id="PS51380"/>
    </source>
</evidence>
<comment type="similarity">
    <text evidence="2">Belongs to the SYG1 (TC 2.A.94) family.</text>
</comment>
<feature type="transmembrane region" description="Helical" evidence="7">
    <location>
        <begin position="577"/>
        <end position="602"/>
    </location>
</feature>
<feature type="region of interest" description="Disordered" evidence="6">
    <location>
        <begin position="990"/>
        <end position="1022"/>
    </location>
</feature>
<dbReference type="GO" id="GO:0005794">
    <property type="term" value="C:Golgi apparatus"/>
    <property type="evidence" value="ECO:0007669"/>
    <property type="project" value="TreeGrafter"/>
</dbReference>
<feature type="region of interest" description="Disordered" evidence="6">
    <location>
        <begin position="67"/>
        <end position="118"/>
    </location>
</feature>
<dbReference type="GO" id="GO:0005886">
    <property type="term" value="C:plasma membrane"/>
    <property type="evidence" value="ECO:0007669"/>
    <property type="project" value="TreeGrafter"/>
</dbReference>
<feature type="region of interest" description="Disordered" evidence="6">
    <location>
        <begin position="948"/>
        <end position="971"/>
    </location>
</feature>
<feature type="transmembrane region" description="Helical" evidence="7">
    <location>
        <begin position="622"/>
        <end position="642"/>
    </location>
</feature>
<protein>
    <submittedName>
        <fullName evidence="10">Xenotropic and polytropic retrovirus receptor 1</fullName>
    </submittedName>
</protein>
<feature type="transmembrane region" description="Helical" evidence="7">
    <location>
        <begin position="546"/>
        <end position="565"/>
    </location>
</feature>
<dbReference type="Pfam" id="PF03105">
    <property type="entry name" value="SPX"/>
    <property type="match status" value="1"/>
</dbReference>
<evidence type="ECO:0000256" key="6">
    <source>
        <dbReference type="SAM" id="MobiDB-lite"/>
    </source>
</evidence>
<evidence type="ECO:0000256" key="2">
    <source>
        <dbReference type="ARBA" id="ARBA00009665"/>
    </source>
</evidence>